<name>A0ABS8MA04_9FLAO</name>
<dbReference type="Proteomes" id="UP001430679">
    <property type="component" value="Unassembled WGS sequence"/>
</dbReference>
<proteinExistence type="predicted"/>
<protein>
    <recommendedName>
        <fullName evidence="3">Lipoprotein</fullName>
    </recommendedName>
</protein>
<evidence type="ECO:0000313" key="1">
    <source>
        <dbReference type="EMBL" id="MCC9062340.1"/>
    </source>
</evidence>
<dbReference type="RefSeq" id="WP_230033873.1">
    <property type="nucleotide sequence ID" value="NZ_JAJJMM010000001.1"/>
</dbReference>
<evidence type="ECO:0008006" key="3">
    <source>
        <dbReference type="Google" id="ProtNLM"/>
    </source>
</evidence>
<evidence type="ECO:0000313" key="2">
    <source>
        <dbReference type="Proteomes" id="UP001430679"/>
    </source>
</evidence>
<reference evidence="1" key="1">
    <citation type="submission" date="2021-11" db="EMBL/GenBank/DDBJ databases">
        <title>Description of novel Flavobacterium species.</title>
        <authorList>
            <person name="Saticioglu I.B."/>
            <person name="Ay H."/>
            <person name="Altun S."/>
            <person name="Duman M."/>
        </authorList>
    </citation>
    <scope>NUCLEOTIDE SEQUENCE</scope>
    <source>
        <strain evidence="1">F-30</strain>
    </source>
</reference>
<gene>
    <name evidence="1" type="ORF">LNP81_04980</name>
</gene>
<sequence length="257" mass="28717">MKKLKLSSFFFTPIIVMTLMITSCKDSEKKTITTQSNAFAGTWVAKDFSDNMIVNKGIETVKNGVTEITIPKKITDSISFLNEDLESAKYSATIKNDTLINHLDETNIQKAIIKNGNLILLPLDDRYHSQEYTKADASLVKKAKDANVSVFRILINKTLSDNTYTNGSSKNKIKFSEDGNVAGLANFKNYYISVNGDAANIENMTAINFTTVDRSSKNLGIEFKKDIVNLYDLILLTKSGEKPYYKKGKLLYSLMAI</sequence>
<accession>A0ABS8MA04</accession>
<comment type="caution">
    <text evidence="1">The sequence shown here is derived from an EMBL/GenBank/DDBJ whole genome shotgun (WGS) entry which is preliminary data.</text>
</comment>
<dbReference type="EMBL" id="JAJJMM010000001">
    <property type="protein sequence ID" value="MCC9062340.1"/>
    <property type="molecule type" value="Genomic_DNA"/>
</dbReference>
<organism evidence="1 2">
    <name type="scientific">Flavobacterium piscisymbiosum</name>
    <dbReference type="NCBI Taxonomy" id="2893753"/>
    <lineage>
        <taxon>Bacteria</taxon>
        <taxon>Pseudomonadati</taxon>
        <taxon>Bacteroidota</taxon>
        <taxon>Flavobacteriia</taxon>
        <taxon>Flavobacteriales</taxon>
        <taxon>Flavobacteriaceae</taxon>
        <taxon>Flavobacterium</taxon>
    </lineage>
</organism>
<keyword evidence="2" id="KW-1185">Reference proteome</keyword>
<dbReference type="PROSITE" id="PS51257">
    <property type="entry name" value="PROKAR_LIPOPROTEIN"/>
    <property type="match status" value="1"/>
</dbReference>